<protein>
    <submittedName>
        <fullName evidence="4">Hpt domain-containing protein</fullName>
    </submittedName>
</protein>
<dbReference type="RefSeq" id="WP_093916929.1">
    <property type="nucleotide sequence ID" value="NZ_FPAJ01000004.1"/>
</dbReference>
<dbReference type="AlphaFoldDB" id="A0A1I6UIZ2"/>
<dbReference type="OrthoDB" id="7876199at2"/>
<sequence length="106" mass="11485">MNANFLAGLEKLREKFLAELSQRNASLKDAFSRLTAEDADENAIEDISWIAHKVSGSAATLGFKELGEQAARTERLILGTAGSHSADDAALRAEVTALIRLMDDPR</sequence>
<keyword evidence="2" id="KW-0597">Phosphoprotein</keyword>
<evidence type="ECO:0000313" key="4">
    <source>
        <dbReference type="EMBL" id="SFT01388.1"/>
    </source>
</evidence>
<evidence type="ECO:0000256" key="1">
    <source>
        <dbReference type="ARBA" id="ARBA00023012"/>
    </source>
</evidence>
<proteinExistence type="predicted"/>
<organism evidence="4 5">
    <name type="scientific">Sulfitobacter marinus</name>
    <dbReference type="NCBI Taxonomy" id="394264"/>
    <lineage>
        <taxon>Bacteria</taxon>
        <taxon>Pseudomonadati</taxon>
        <taxon>Pseudomonadota</taxon>
        <taxon>Alphaproteobacteria</taxon>
        <taxon>Rhodobacterales</taxon>
        <taxon>Roseobacteraceae</taxon>
        <taxon>Sulfitobacter</taxon>
    </lineage>
</organism>
<evidence type="ECO:0000313" key="5">
    <source>
        <dbReference type="Proteomes" id="UP000199239"/>
    </source>
</evidence>
<evidence type="ECO:0000256" key="2">
    <source>
        <dbReference type="PROSITE-ProRule" id="PRU00110"/>
    </source>
</evidence>
<dbReference type="Proteomes" id="UP000199239">
    <property type="component" value="Unassembled WGS sequence"/>
</dbReference>
<reference evidence="5" key="1">
    <citation type="submission" date="2016-10" db="EMBL/GenBank/DDBJ databases">
        <authorList>
            <person name="Varghese N."/>
            <person name="Submissions S."/>
        </authorList>
    </citation>
    <scope>NUCLEOTIDE SEQUENCE [LARGE SCALE GENOMIC DNA]</scope>
    <source>
        <strain evidence="5">DSM 23422</strain>
    </source>
</reference>
<dbReference type="PROSITE" id="PS50894">
    <property type="entry name" value="HPT"/>
    <property type="match status" value="1"/>
</dbReference>
<dbReference type="SUPFAM" id="SSF47226">
    <property type="entry name" value="Histidine-containing phosphotransfer domain, HPT domain"/>
    <property type="match status" value="1"/>
</dbReference>
<dbReference type="GO" id="GO:0004672">
    <property type="term" value="F:protein kinase activity"/>
    <property type="evidence" value="ECO:0007669"/>
    <property type="project" value="UniProtKB-ARBA"/>
</dbReference>
<dbReference type="EMBL" id="FPAJ01000004">
    <property type="protein sequence ID" value="SFT01388.1"/>
    <property type="molecule type" value="Genomic_DNA"/>
</dbReference>
<keyword evidence="1" id="KW-0902">Two-component regulatory system</keyword>
<feature type="modified residue" description="Phosphohistidine" evidence="2">
    <location>
        <position position="52"/>
    </location>
</feature>
<feature type="domain" description="HPt" evidence="3">
    <location>
        <begin position="8"/>
        <end position="106"/>
    </location>
</feature>
<dbReference type="InterPro" id="IPR036641">
    <property type="entry name" value="HPT_dom_sf"/>
</dbReference>
<dbReference type="Gene3D" id="1.20.120.160">
    <property type="entry name" value="HPT domain"/>
    <property type="match status" value="1"/>
</dbReference>
<name>A0A1I6UIZ2_9RHOB</name>
<dbReference type="Pfam" id="PF01627">
    <property type="entry name" value="Hpt"/>
    <property type="match status" value="1"/>
</dbReference>
<gene>
    <name evidence="4" type="ORF">SAMN04488040_2763</name>
</gene>
<accession>A0A1I6UIZ2</accession>
<evidence type="ECO:0000259" key="3">
    <source>
        <dbReference type="PROSITE" id="PS50894"/>
    </source>
</evidence>
<dbReference type="GO" id="GO:0000160">
    <property type="term" value="P:phosphorelay signal transduction system"/>
    <property type="evidence" value="ECO:0007669"/>
    <property type="project" value="UniProtKB-KW"/>
</dbReference>
<dbReference type="InterPro" id="IPR008207">
    <property type="entry name" value="Sig_transdc_His_kin_Hpt_dom"/>
</dbReference>
<dbReference type="STRING" id="394264.SAMN04488040_2763"/>
<keyword evidence="5" id="KW-1185">Reference proteome</keyword>